<keyword evidence="3" id="KW-1185">Reference proteome</keyword>
<dbReference type="Gene3D" id="3.50.50.60">
    <property type="entry name" value="FAD/NAD(P)-binding domain"/>
    <property type="match status" value="1"/>
</dbReference>
<proteinExistence type="predicted"/>
<accession>A0ABS8NLQ1</accession>
<dbReference type="InterPro" id="IPR036188">
    <property type="entry name" value="FAD/NAD-bd_sf"/>
</dbReference>
<dbReference type="Pfam" id="PF01593">
    <property type="entry name" value="Amino_oxidase"/>
    <property type="match status" value="1"/>
</dbReference>
<organism evidence="2 3">
    <name type="scientific">Rhodopirellula halodulae</name>
    <dbReference type="NCBI Taxonomy" id="2894198"/>
    <lineage>
        <taxon>Bacteria</taxon>
        <taxon>Pseudomonadati</taxon>
        <taxon>Planctomycetota</taxon>
        <taxon>Planctomycetia</taxon>
        <taxon>Pirellulales</taxon>
        <taxon>Pirellulaceae</taxon>
        <taxon>Rhodopirellula</taxon>
    </lineage>
</organism>
<dbReference type="InterPro" id="IPR002937">
    <property type="entry name" value="Amino_oxidase"/>
</dbReference>
<evidence type="ECO:0000313" key="3">
    <source>
        <dbReference type="Proteomes" id="UP001430306"/>
    </source>
</evidence>
<gene>
    <name evidence="2" type="ORF">LOC71_19610</name>
</gene>
<dbReference type="PANTHER" id="PTHR42923">
    <property type="entry name" value="PROTOPORPHYRINOGEN OXIDASE"/>
    <property type="match status" value="1"/>
</dbReference>
<evidence type="ECO:0000259" key="1">
    <source>
        <dbReference type="Pfam" id="PF01593"/>
    </source>
</evidence>
<dbReference type="EMBL" id="JAJKFW010000055">
    <property type="protein sequence ID" value="MCC9644485.1"/>
    <property type="molecule type" value="Genomic_DNA"/>
</dbReference>
<name>A0ABS8NLQ1_9BACT</name>
<evidence type="ECO:0000313" key="2">
    <source>
        <dbReference type="EMBL" id="MCC9644485.1"/>
    </source>
</evidence>
<dbReference type="Proteomes" id="UP001430306">
    <property type="component" value="Unassembled WGS sequence"/>
</dbReference>
<reference evidence="2" key="1">
    <citation type="submission" date="2021-11" db="EMBL/GenBank/DDBJ databases">
        <title>Genome sequence.</title>
        <authorList>
            <person name="Sun Q."/>
        </authorList>
    </citation>
    <scope>NUCLEOTIDE SEQUENCE</scope>
    <source>
        <strain evidence="2">JC740</strain>
    </source>
</reference>
<comment type="caution">
    <text evidence="2">The sequence shown here is derived from an EMBL/GenBank/DDBJ whole genome shotgun (WGS) entry which is preliminary data.</text>
</comment>
<dbReference type="RefSeq" id="WP_230276216.1">
    <property type="nucleotide sequence ID" value="NZ_JAJKFW010000055.1"/>
</dbReference>
<dbReference type="InterPro" id="IPR050464">
    <property type="entry name" value="Zeta_carotene_desat/Oxidored"/>
</dbReference>
<feature type="domain" description="Amine oxidase" evidence="1">
    <location>
        <begin position="95"/>
        <end position="562"/>
    </location>
</feature>
<protein>
    <submittedName>
        <fullName evidence="2">FAD-dependent oxidoreductase</fullName>
    </submittedName>
</protein>
<dbReference type="SUPFAM" id="SSF51905">
    <property type="entry name" value="FAD/NAD(P)-binding domain"/>
    <property type="match status" value="1"/>
</dbReference>
<sequence length="563" mass="62724">MSDRRHRLRYTRRELLSSVLGWGAIGAASIQSGGCGILNTHWSGNLPFDGERIRPNHDAGHRLRLPIDQRFSGTSSENTSLPPTEVKCVIVGGGVAGLSAAYHLQKNGLDDFVVLELEDELGGTSRSTHYQSESFGSMEAPWGAHYLPMPGPNNQPLRDFLRECDALDENFEPHEQVLCRDPEERVWKSGTWQYGLLPMQDANDIDREQLQRFQTQMQSFAARRDSDGTPWFTLPTSMASIDAESMLLDQQSMAEWMQANDFTSPRLLWLVDHSCRDDYGLRSDQTSAWAGIFYFASRMVDPAQSDESAPLLTWPSGNGHLVQQLAKTIGDRRRTRQAILSMKGDPDGPLDLAGIDTATGQGNHWRANSVILAVPQFIACRLLPSEWSQTRSRMEAAKSFQYGSWLVANIVLKDRPPEPARTSMAWDNVRYQSESLGYVHAGHQTGRDHGGTVLTWYQALTTDDAALTRNELMRLTWAEIAEVVCSDLEVSHPGIRSLIERLDAMVWGHAMIQPIVGSIASPHRKQASQSIGNVHFASTDLSAMALFEEAFDHGHRAAQAVMK</sequence>
<dbReference type="PANTHER" id="PTHR42923:SF39">
    <property type="entry name" value="AMINO OXIDASE"/>
    <property type="match status" value="1"/>
</dbReference>